<dbReference type="Pfam" id="PF00072">
    <property type="entry name" value="Response_reg"/>
    <property type="match status" value="1"/>
</dbReference>
<accession>A0A1G5AWK2</accession>
<evidence type="ECO:0000256" key="5">
    <source>
        <dbReference type="ARBA" id="ARBA00023159"/>
    </source>
</evidence>
<dbReference type="AlphaFoldDB" id="A0A1G5AWK2"/>
<dbReference type="PRINTS" id="PR01590">
    <property type="entry name" value="HTHFIS"/>
</dbReference>
<dbReference type="InterPro" id="IPR002078">
    <property type="entry name" value="Sigma_54_int"/>
</dbReference>
<dbReference type="FunFam" id="3.40.50.300:FF:000006">
    <property type="entry name" value="DNA-binding transcriptional regulator NtrC"/>
    <property type="match status" value="1"/>
</dbReference>
<sequence length="455" mass="50242">MNRKIRVLIVDDDRGHRITLNTLLQSWGHETGTADDGLQAVTCVKEASWDAVLMDVRMAEMDGISAMKEIKAYNPAIPILIMTAYSSVETAISALKSGAYDYLMKPLDFDLLKLTLDRAVEHAGLKEENRQLRADLGDSPLDEVIGSSPAMKDLGEMLVMIAPSEATVLITGESGTGKELVARLIHRKSTRSHNPMVVVNCAALTDTLLESELFGHERGAFTGADRRREGLFMQADGGTLFLDEIGETSAAMQAKLLRVIQEREFQRVGGESVISVDVRIIAATHRDLAAEVKAGRFREDLYYRLNVVSLTIPPLRKRDGDIPLLVQHFADKYAAKNRKTVKGITPEAMDRLIRHPWPGNVRELENTLERAVILMCGEFVSERELPMTLASGNETATRSENPTSMAGRPLAELEKEAILATLRETGGNKSETARRLGINRKTLHLKLKTYGLEGA</sequence>
<name>A0A1G5AWK2_9BACT</name>
<dbReference type="PROSITE" id="PS00675">
    <property type="entry name" value="SIGMA54_INTERACT_1"/>
    <property type="match status" value="1"/>
</dbReference>
<dbReference type="InterPro" id="IPR009057">
    <property type="entry name" value="Homeodomain-like_sf"/>
</dbReference>
<dbReference type="SUPFAM" id="SSF52540">
    <property type="entry name" value="P-loop containing nucleoside triphosphate hydrolases"/>
    <property type="match status" value="1"/>
</dbReference>
<evidence type="ECO:0000256" key="4">
    <source>
        <dbReference type="ARBA" id="ARBA00023125"/>
    </source>
</evidence>
<feature type="domain" description="Response regulatory" evidence="9">
    <location>
        <begin position="6"/>
        <end position="120"/>
    </location>
</feature>
<dbReference type="OrthoDB" id="9763792at2"/>
<evidence type="ECO:0000256" key="1">
    <source>
        <dbReference type="ARBA" id="ARBA00022741"/>
    </source>
</evidence>
<dbReference type="SMART" id="SM00382">
    <property type="entry name" value="AAA"/>
    <property type="match status" value="1"/>
</dbReference>
<dbReference type="Gene3D" id="3.40.50.300">
    <property type="entry name" value="P-loop containing nucleotide triphosphate hydrolases"/>
    <property type="match status" value="1"/>
</dbReference>
<keyword evidence="5" id="KW-0010">Activator</keyword>
<dbReference type="GO" id="GO:0005524">
    <property type="term" value="F:ATP binding"/>
    <property type="evidence" value="ECO:0007669"/>
    <property type="project" value="UniProtKB-KW"/>
</dbReference>
<evidence type="ECO:0000256" key="7">
    <source>
        <dbReference type="PROSITE-ProRule" id="PRU00169"/>
    </source>
</evidence>
<dbReference type="PROSITE" id="PS00688">
    <property type="entry name" value="SIGMA54_INTERACT_3"/>
    <property type="match status" value="1"/>
</dbReference>
<dbReference type="EMBL" id="FMUX01000001">
    <property type="protein sequence ID" value="SCX82255.1"/>
    <property type="molecule type" value="Genomic_DNA"/>
</dbReference>
<dbReference type="Pfam" id="PF25601">
    <property type="entry name" value="AAA_lid_14"/>
    <property type="match status" value="1"/>
</dbReference>
<keyword evidence="11" id="KW-1185">Reference proteome</keyword>
<organism evidence="10 11">
    <name type="scientific">Desulfoluna spongiiphila</name>
    <dbReference type="NCBI Taxonomy" id="419481"/>
    <lineage>
        <taxon>Bacteria</taxon>
        <taxon>Pseudomonadati</taxon>
        <taxon>Thermodesulfobacteriota</taxon>
        <taxon>Desulfobacteria</taxon>
        <taxon>Desulfobacterales</taxon>
        <taxon>Desulfolunaceae</taxon>
        <taxon>Desulfoluna</taxon>
    </lineage>
</organism>
<feature type="modified residue" description="4-aspartylphosphate" evidence="7">
    <location>
        <position position="55"/>
    </location>
</feature>
<dbReference type="Pfam" id="PF00158">
    <property type="entry name" value="Sigma54_activat"/>
    <property type="match status" value="1"/>
</dbReference>
<reference evidence="10 11" key="1">
    <citation type="submission" date="2016-10" db="EMBL/GenBank/DDBJ databases">
        <authorList>
            <person name="de Groot N.N."/>
        </authorList>
    </citation>
    <scope>NUCLEOTIDE SEQUENCE [LARGE SCALE GENOMIC DNA]</scope>
    <source>
        <strain evidence="10 11">AA1</strain>
    </source>
</reference>
<evidence type="ECO:0000259" key="8">
    <source>
        <dbReference type="PROSITE" id="PS50045"/>
    </source>
</evidence>
<keyword evidence="7" id="KW-0597">Phosphoprotein</keyword>
<dbReference type="STRING" id="419481.SAMN05216233_101493"/>
<dbReference type="PANTHER" id="PTHR32071">
    <property type="entry name" value="TRANSCRIPTIONAL REGULATORY PROTEIN"/>
    <property type="match status" value="1"/>
</dbReference>
<dbReference type="PANTHER" id="PTHR32071:SF117">
    <property type="entry name" value="PTS-DEPENDENT DIHYDROXYACETONE KINASE OPERON REGULATORY PROTEIN-RELATED"/>
    <property type="match status" value="1"/>
</dbReference>
<keyword evidence="4" id="KW-0238">DNA-binding</keyword>
<keyword evidence="1" id="KW-0547">Nucleotide-binding</keyword>
<dbReference type="GO" id="GO:0000160">
    <property type="term" value="P:phosphorelay signal transduction system"/>
    <property type="evidence" value="ECO:0007669"/>
    <property type="project" value="InterPro"/>
</dbReference>
<dbReference type="Proteomes" id="UP000198870">
    <property type="component" value="Unassembled WGS sequence"/>
</dbReference>
<dbReference type="InterPro" id="IPR025944">
    <property type="entry name" value="Sigma_54_int_dom_CS"/>
</dbReference>
<dbReference type="Pfam" id="PF02954">
    <property type="entry name" value="HTH_8"/>
    <property type="match status" value="1"/>
</dbReference>
<protein>
    <submittedName>
        <fullName evidence="10">Two-component system, NtrC family, response regulator HydG</fullName>
    </submittedName>
</protein>
<dbReference type="CDD" id="cd00009">
    <property type="entry name" value="AAA"/>
    <property type="match status" value="1"/>
</dbReference>
<dbReference type="Gene3D" id="3.40.50.2300">
    <property type="match status" value="1"/>
</dbReference>
<evidence type="ECO:0000256" key="2">
    <source>
        <dbReference type="ARBA" id="ARBA00022840"/>
    </source>
</evidence>
<dbReference type="Gene3D" id="1.10.8.60">
    <property type="match status" value="1"/>
</dbReference>
<evidence type="ECO:0000256" key="6">
    <source>
        <dbReference type="ARBA" id="ARBA00023163"/>
    </source>
</evidence>
<dbReference type="InterPro" id="IPR003593">
    <property type="entry name" value="AAA+_ATPase"/>
</dbReference>
<evidence type="ECO:0000313" key="11">
    <source>
        <dbReference type="Proteomes" id="UP000198870"/>
    </source>
</evidence>
<dbReference type="PROSITE" id="PS50110">
    <property type="entry name" value="RESPONSE_REGULATORY"/>
    <property type="match status" value="1"/>
</dbReference>
<keyword evidence="2" id="KW-0067">ATP-binding</keyword>
<dbReference type="InterPro" id="IPR058031">
    <property type="entry name" value="AAA_lid_NorR"/>
</dbReference>
<evidence type="ECO:0000256" key="3">
    <source>
        <dbReference type="ARBA" id="ARBA00023015"/>
    </source>
</evidence>
<dbReference type="SUPFAM" id="SSF46689">
    <property type="entry name" value="Homeodomain-like"/>
    <property type="match status" value="1"/>
</dbReference>
<dbReference type="Gene3D" id="1.10.10.60">
    <property type="entry name" value="Homeodomain-like"/>
    <property type="match status" value="1"/>
</dbReference>
<dbReference type="PROSITE" id="PS50045">
    <property type="entry name" value="SIGMA54_INTERACT_4"/>
    <property type="match status" value="1"/>
</dbReference>
<dbReference type="InterPro" id="IPR027417">
    <property type="entry name" value="P-loop_NTPase"/>
</dbReference>
<dbReference type="InterPro" id="IPR011006">
    <property type="entry name" value="CheY-like_superfamily"/>
</dbReference>
<dbReference type="InterPro" id="IPR025943">
    <property type="entry name" value="Sigma_54_int_dom_ATP-bd_2"/>
</dbReference>
<dbReference type="SUPFAM" id="SSF52172">
    <property type="entry name" value="CheY-like"/>
    <property type="match status" value="1"/>
</dbReference>
<dbReference type="InterPro" id="IPR001789">
    <property type="entry name" value="Sig_transdc_resp-reg_receiver"/>
</dbReference>
<evidence type="ECO:0000259" key="9">
    <source>
        <dbReference type="PROSITE" id="PS50110"/>
    </source>
</evidence>
<evidence type="ECO:0000313" key="10">
    <source>
        <dbReference type="EMBL" id="SCX82255.1"/>
    </source>
</evidence>
<feature type="domain" description="Sigma-54 factor interaction" evidence="8">
    <location>
        <begin position="144"/>
        <end position="373"/>
    </location>
</feature>
<dbReference type="InterPro" id="IPR025662">
    <property type="entry name" value="Sigma_54_int_dom_ATP-bd_1"/>
</dbReference>
<dbReference type="RefSeq" id="WP_092207835.1">
    <property type="nucleotide sequence ID" value="NZ_FMUX01000001.1"/>
</dbReference>
<keyword evidence="3" id="KW-0805">Transcription regulation</keyword>
<keyword evidence="6" id="KW-0804">Transcription</keyword>
<gene>
    <name evidence="10" type="ORF">SAMN05216233_101493</name>
</gene>
<dbReference type="FunFam" id="1.10.8.60:FF:000014">
    <property type="entry name" value="DNA-binding transcriptional regulator NtrC"/>
    <property type="match status" value="1"/>
</dbReference>
<dbReference type="SMART" id="SM00448">
    <property type="entry name" value="REC"/>
    <property type="match status" value="1"/>
</dbReference>
<dbReference type="InterPro" id="IPR002197">
    <property type="entry name" value="HTH_Fis"/>
</dbReference>
<dbReference type="PROSITE" id="PS00676">
    <property type="entry name" value="SIGMA54_INTERACT_2"/>
    <property type="match status" value="1"/>
</dbReference>
<proteinExistence type="predicted"/>
<dbReference type="GO" id="GO:0006355">
    <property type="term" value="P:regulation of DNA-templated transcription"/>
    <property type="evidence" value="ECO:0007669"/>
    <property type="project" value="InterPro"/>
</dbReference>
<dbReference type="GO" id="GO:0043565">
    <property type="term" value="F:sequence-specific DNA binding"/>
    <property type="evidence" value="ECO:0007669"/>
    <property type="project" value="InterPro"/>
</dbReference>